<dbReference type="EMBL" id="CP044427">
    <property type="protein sequence ID" value="QFG69773.1"/>
    <property type="molecule type" value="Genomic_DNA"/>
</dbReference>
<dbReference type="RefSeq" id="WP_158062267.1">
    <property type="nucleotide sequence ID" value="NZ_CP044427.1"/>
</dbReference>
<evidence type="ECO:0000313" key="2">
    <source>
        <dbReference type="Proteomes" id="UP000326546"/>
    </source>
</evidence>
<dbReference type="Proteomes" id="UP000326546">
    <property type="component" value="Chromosome"/>
</dbReference>
<evidence type="ECO:0008006" key="3">
    <source>
        <dbReference type="Google" id="ProtNLM"/>
    </source>
</evidence>
<name>A0A5J6V9F7_9MICO</name>
<keyword evidence="2" id="KW-1185">Reference proteome</keyword>
<organism evidence="1 2">
    <name type="scientific">Ornithinimicrobium pratense</name>
    <dbReference type="NCBI Taxonomy" id="2593973"/>
    <lineage>
        <taxon>Bacteria</taxon>
        <taxon>Bacillati</taxon>
        <taxon>Actinomycetota</taxon>
        <taxon>Actinomycetes</taxon>
        <taxon>Micrococcales</taxon>
        <taxon>Ornithinimicrobiaceae</taxon>
        <taxon>Ornithinimicrobium</taxon>
    </lineage>
</organism>
<sequence>MTTGPTPHVFLTRFNLPANRVEQSIFSPEWLTARMRLFEAYTVPSVRAQEQEGLSWVIYLDQQGTPDWLRERMTQLQEELPLHPIYLDRALDPETIRAHVLRVSGRTMGPVVTSNLDNDDGLATDFVQRVRRLVPATTPSAIYLTKGLIWHGQRVYLRQDRNNAFVAVVDDIASADYLSCWAGVHDQLESVMPAVREAGNPAWLQVVHGRNVSNRVAGQLVAPGSHGARFPGLIDDLPDVTLPDRVKDLAARPARLARDKVVRPGATLVRTVIGPRRYEDIKMAIQGHR</sequence>
<reference evidence="1 2" key="1">
    <citation type="submission" date="2019-09" db="EMBL/GenBank/DDBJ databases">
        <title>Serinicoccus pratensis sp. nov., isolated from meadow soil.</title>
        <authorList>
            <person name="Zhang W."/>
        </authorList>
    </citation>
    <scope>NUCLEOTIDE SEQUENCE [LARGE SCALE GENOMIC DNA]</scope>
    <source>
        <strain evidence="1 2">W204</strain>
    </source>
</reference>
<proteinExistence type="predicted"/>
<protein>
    <recommendedName>
        <fullName evidence="3">Rhamnosyl transferase</fullName>
    </recommendedName>
</protein>
<dbReference type="InterPro" id="IPR021466">
    <property type="entry name" value="Put_rhamnosyl_transferase"/>
</dbReference>
<dbReference type="AlphaFoldDB" id="A0A5J6V9F7"/>
<dbReference type="OrthoDB" id="9771846at2"/>
<gene>
    <name evidence="1" type="ORF">FY030_14660</name>
</gene>
<dbReference type="KEGG" id="serw:FY030_14660"/>
<accession>A0A5J6V9F7</accession>
<evidence type="ECO:0000313" key="1">
    <source>
        <dbReference type="EMBL" id="QFG69773.1"/>
    </source>
</evidence>
<dbReference type="Pfam" id="PF11316">
    <property type="entry name" value="Rhamno_transf"/>
    <property type="match status" value="1"/>
</dbReference>